<evidence type="ECO:0000256" key="5">
    <source>
        <dbReference type="ARBA" id="ARBA00023128"/>
    </source>
</evidence>
<reference evidence="9 11" key="1">
    <citation type="journal article" date="2005" name="Nature">
        <title>Genome sequence, comparative analysis and haplotype structure of the domestic dog.</title>
        <authorList>
            <consortium name="Broad Sequencing Platform"/>
            <person name="Lindblad-Toh K."/>
            <person name="Wade C.M."/>
            <person name="Mikkelsen T.S."/>
            <person name="Karlsson E.K."/>
            <person name="Jaffe D.B."/>
            <person name="Kamal M."/>
            <person name="Clamp M."/>
            <person name="Chang J.L."/>
            <person name="Kulbokas E.J. III"/>
            <person name="Zody M.C."/>
            <person name="Mauceli E."/>
            <person name="Xie X."/>
            <person name="Breen M."/>
            <person name="Wayne R.K."/>
            <person name="Ostrander E.A."/>
            <person name="Ponting C.P."/>
            <person name="Galibert F."/>
            <person name="Smith D.R."/>
            <person name="DeJong P.J."/>
            <person name="Kirkness E."/>
            <person name="Alvarez P."/>
            <person name="Biagi T."/>
            <person name="Brockman W."/>
            <person name="Butler J."/>
            <person name="Chin C.W."/>
            <person name="Cook A."/>
            <person name="Cuff J."/>
            <person name="Daly M.J."/>
            <person name="DeCaprio D."/>
            <person name="Gnerre S."/>
            <person name="Grabherr M."/>
            <person name="Kellis M."/>
            <person name="Kleber M."/>
            <person name="Bardeleben C."/>
            <person name="Goodstadt L."/>
            <person name="Heger A."/>
            <person name="Hitte C."/>
            <person name="Kim L."/>
            <person name="Koepfli K.P."/>
            <person name="Parker H.G."/>
            <person name="Pollinger J.P."/>
            <person name="Searle S.M."/>
            <person name="Sutter N.B."/>
            <person name="Thomas R."/>
            <person name="Webber C."/>
            <person name="Baldwin J."/>
            <person name="Abebe A."/>
            <person name="Abouelleil A."/>
            <person name="Aftuck L."/>
            <person name="Ait-Zahra M."/>
            <person name="Aldredge T."/>
            <person name="Allen N."/>
            <person name="An P."/>
            <person name="Anderson S."/>
            <person name="Antoine C."/>
            <person name="Arachchi H."/>
            <person name="Aslam A."/>
            <person name="Ayotte L."/>
            <person name="Bachantsang P."/>
            <person name="Barry A."/>
            <person name="Bayul T."/>
            <person name="Benamara M."/>
            <person name="Berlin A."/>
            <person name="Bessette D."/>
            <person name="Blitshteyn B."/>
            <person name="Bloom T."/>
            <person name="Blye J."/>
            <person name="Boguslavskiy L."/>
            <person name="Bonnet C."/>
            <person name="Boukhgalter B."/>
            <person name="Brown A."/>
            <person name="Cahill P."/>
            <person name="Calixte N."/>
            <person name="Camarata J."/>
            <person name="Cheshatsang Y."/>
            <person name="Chu J."/>
            <person name="Citroen M."/>
            <person name="Collymore A."/>
            <person name="Cooke P."/>
            <person name="Dawoe T."/>
            <person name="Daza R."/>
            <person name="Decktor K."/>
            <person name="DeGray S."/>
            <person name="Dhargay N."/>
            <person name="Dooley K."/>
            <person name="Dooley K."/>
            <person name="Dorje P."/>
            <person name="Dorjee K."/>
            <person name="Dorris L."/>
            <person name="Duffey N."/>
            <person name="Dupes A."/>
            <person name="Egbiremolen O."/>
            <person name="Elong R."/>
            <person name="Falk J."/>
            <person name="Farina A."/>
            <person name="Faro S."/>
            <person name="Ferguson D."/>
            <person name="Ferreira P."/>
            <person name="Fisher S."/>
            <person name="FitzGerald M."/>
            <person name="Foley K."/>
            <person name="Foley C."/>
            <person name="Franke A."/>
            <person name="Friedrich D."/>
            <person name="Gage D."/>
            <person name="Garber M."/>
            <person name="Gearin G."/>
            <person name="Giannoukos G."/>
            <person name="Goode T."/>
            <person name="Goyette A."/>
            <person name="Graham J."/>
            <person name="Grandbois E."/>
            <person name="Gyaltsen K."/>
            <person name="Hafez N."/>
            <person name="Hagopian D."/>
            <person name="Hagos B."/>
            <person name="Hall J."/>
            <person name="Healy C."/>
            <person name="Hegarty R."/>
            <person name="Honan T."/>
            <person name="Horn A."/>
            <person name="Houde N."/>
            <person name="Hughes L."/>
            <person name="Hunnicutt L."/>
            <person name="Husby M."/>
            <person name="Jester B."/>
            <person name="Jones C."/>
            <person name="Kamat A."/>
            <person name="Kanga B."/>
            <person name="Kells C."/>
            <person name="Khazanovich D."/>
            <person name="Kieu A.C."/>
            <person name="Kisner P."/>
            <person name="Kumar M."/>
            <person name="Lance K."/>
            <person name="Landers T."/>
            <person name="Lara M."/>
            <person name="Lee W."/>
            <person name="Leger J.P."/>
            <person name="Lennon N."/>
            <person name="Leuper L."/>
            <person name="LeVine S."/>
            <person name="Liu J."/>
            <person name="Liu X."/>
            <person name="Lokyitsang Y."/>
            <person name="Lokyitsang T."/>
            <person name="Lui A."/>
            <person name="Macdonald J."/>
            <person name="Major J."/>
            <person name="Marabella R."/>
            <person name="Maru K."/>
            <person name="Matthews C."/>
            <person name="McDonough S."/>
            <person name="Mehta T."/>
            <person name="Meldrim J."/>
            <person name="Melnikov A."/>
            <person name="Meneus L."/>
            <person name="Mihalev A."/>
            <person name="Mihova T."/>
            <person name="Miller K."/>
            <person name="Mittelman R."/>
            <person name="Mlenga V."/>
            <person name="Mulrain L."/>
            <person name="Munson G."/>
            <person name="Navidi A."/>
            <person name="Naylor J."/>
            <person name="Nguyen T."/>
            <person name="Nguyen N."/>
            <person name="Nguyen C."/>
            <person name="Nguyen T."/>
            <person name="Nicol R."/>
            <person name="Norbu N."/>
            <person name="Norbu C."/>
            <person name="Novod N."/>
            <person name="Nyima T."/>
            <person name="Olandt P."/>
            <person name="O'Neill B."/>
            <person name="O'Neill K."/>
            <person name="Osman S."/>
            <person name="Oyono L."/>
            <person name="Patti C."/>
            <person name="Perrin D."/>
            <person name="Phunkhang P."/>
            <person name="Pierre F."/>
            <person name="Priest M."/>
            <person name="Rachupka A."/>
            <person name="Raghuraman S."/>
            <person name="Rameau R."/>
            <person name="Ray V."/>
            <person name="Raymond C."/>
            <person name="Rege F."/>
            <person name="Rise C."/>
            <person name="Rogers J."/>
            <person name="Rogov P."/>
            <person name="Sahalie J."/>
            <person name="Settipalli S."/>
            <person name="Sharpe T."/>
            <person name="Shea T."/>
            <person name="Sheehan M."/>
            <person name="Sherpa N."/>
            <person name="Shi J."/>
            <person name="Shih D."/>
            <person name="Sloan J."/>
            <person name="Smith C."/>
            <person name="Sparrow T."/>
            <person name="Stalker J."/>
            <person name="Stange-Thomann N."/>
            <person name="Stavropoulos S."/>
            <person name="Stone C."/>
            <person name="Stone S."/>
            <person name="Sykes S."/>
            <person name="Tchuinga P."/>
            <person name="Tenzing P."/>
            <person name="Tesfaye S."/>
            <person name="Thoulutsang D."/>
            <person name="Thoulutsang Y."/>
            <person name="Topham K."/>
            <person name="Topping I."/>
            <person name="Tsamla T."/>
            <person name="Vassiliev H."/>
            <person name="Venkataraman V."/>
            <person name="Vo A."/>
            <person name="Wangchuk T."/>
            <person name="Wangdi T."/>
            <person name="Weiand M."/>
            <person name="Wilkinson J."/>
            <person name="Wilson A."/>
            <person name="Yadav S."/>
            <person name="Yang S."/>
            <person name="Yang X."/>
            <person name="Young G."/>
            <person name="Yu Q."/>
            <person name="Zainoun J."/>
            <person name="Zembek L."/>
            <person name="Zimmer A."/>
            <person name="Lander E.S."/>
        </authorList>
    </citation>
    <scope>NUCLEOTIDE SEQUENCE [LARGE SCALE GENOMIC DNA]</scope>
    <source>
        <strain evidence="9">Boxer</strain>
    </source>
</reference>
<accession>A0A8P0SD57</accession>
<comment type="similarity">
    <text evidence="2">Belongs to the PTCD2 family.</text>
</comment>
<dbReference type="AlphaFoldDB" id="A0A8C0MCE0"/>
<dbReference type="GO" id="GO:0005739">
    <property type="term" value="C:mitochondrion"/>
    <property type="evidence" value="ECO:0007669"/>
    <property type="project" value="UniProtKB-SubCell"/>
</dbReference>
<dbReference type="PANTHER" id="PTHR14700">
    <property type="entry name" value="PENTATRICOPEPTIDE REPEAT-CONTAINING PROTEIN 2, MITOCHONDRIAL"/>
    <property type="match status" value="1"/>
</dbReference>
<dbReference type="NCBIfam" id="TIGR00756">
    <property type="entry name" value="PPR"/>
    <property type="match status" value="1"/>
</dbReference>
<evidence type="ECO:0000256" key="4">
    <source>
        <dbReference type="ARBA" id="ARBA00022664"/>
    </source>
</evidence>
<dbReference type="GO" id="GO:0050684">
    <property type="term" value="P:regulation of mRNA processing"/>
    <property type="evidence" value="ECO:0007669"/>
    <property type="project" value="InterPro"/>
</dbReference>
<accession>A0A8C0MCE0</accession>
<proteinExistence type="inferred from homology"/>
<dbReference type="Gene3D" id="1.25.40.10">
    <property type="entry name" value="Tetratricopeptide repeat domain"/>
    <property type="match status" value="1"/>
</dbReference>
<feature type="repeat" description="PPR" evidence="7">
    <location>
        <begin position="202"/>
        <end position="236"/>
    </location>
</feature>
<evidence type="ECO:0000256" key="7">
    <source>
        <dbReference type="PROSITE-ProRule" id="PRU00708"/>
    </source>
</evidence>
<dbReference type="GO" id="GO:0006397">
    <property type="term" value="P:mRNA processing"/>
    <property type="evidence" value="ECO:0007669"/>
    <property type="project" value="UniProtKB-KW"/>
</dbReference>
<dbReference type="Proteomes" id="UP000694429">
    <property type="component" value="Chromosome 2"/>
</dbReference>
<evidence type="ECO:0000256" key="2">
    <source>
        <dbReference type="ARBA" id="ARBA00008677"/>
    </source>
</evidence>
<dbReference type="InterPro" id="IPR011990">
    <property type="entry name" value="TPR-like_helical_dom_sf"/>
</dbReference>
<dbReference type="OMA" id="KFYCSQI"/>
<protein>
    <recommendedName>
        <fullName evidence="3">Pentatricopeptide repeat-containing protein 2, mitochondrial</fullName>
    </recommendedName>
</protein>
<evidence type="ECO:0000313" key="11">
    <source>
        <dbReference type="Proteomes" id="UP000002254"/>
    </source>
</evidence>
<keyword evidence="4" id="KW-0507">mRNA processing</keyword>
<name>A0A8C0MCE0_CANLF</name>
<reference evidence="10" key="2">
    <citation type="submission" date="2019-03" db="EMBL/GenBank/DDBJ databases">
        <authorList>
            <person name="Warren W.C."/>
            <person name="Johnson G.S."/>
        </authorList>
    </citation>
    <scope>NUCLEOTIDE SEQUENCE [LARGE SCALE GENOMIC DNA]</scope>
    <source>
        <strain evidence="10">Basenji</strain>
    </source>
</reference>
<organism evidence="10 12">
    <name type="scientific">Canis lupus familiaris</name>
    <name type="common">Dog</name>
    <name type="synonym">Canis familiaris</name>
    <dbReference type="NCBI Taxonomy" id="9615"/>
    <lineage>
        <taxon>Eukaryota</taxon>
        <taxon>Metazoa</taxon>
        <taxon>Chordata</taxon>
        <taxon>Craniata</taxon>
        <taxon>Vertebrata</taxon>
        <taxon>Euteleostomi</taxon>
        <taxon>Mammalia</taxon>
        <taxon>Eutheria</taxon>
        <taxon>Laurasiatheria</taxon>
        <taxon>Carnivora</taxon>
        <taxon>Caniformia</taxon>
        <taxon>Canidae</taxon>
        <taxon>Canis</taxon>
    </lineage>
</organism>
<comment type="function">
    <text evidence="6">Involved in mitochondrial RNA maturation and mitochondrial respiratory chain function.</text>
</comment>
<dbReference type="OrthoDB" id="6073372at2759"/>
<evidence type="ECO:0000313" key="12">
    <source>
        <dbReference type="Proteomes" id="UP000694429"/>
    </source>
</evidence>
<dbReference type="InterPro" id="IPR034629">
    <property type="entry name" value="PTCD2"/>
</dbReference>
<evidence type="ECO:0000256" key="8">
    <source>
        <dbReference type="SAM" id="MobiDB-lite"/>
    </source>
</evidence>
<dbReference type="Proteomes" id="UP000002254">
    <property type="component" value="Chromosome 2"/>
</dbReference>
<dbReference type="PROSITE" id="PS51375">
    <property type="entry name" value="PPR"/>
    <property type="match status" value="1"/>
</dbReference>
<keyword evidence="5" id="KW-0496">Mitochondrion</keyword>
<dbReference type="InterPro" id="IPR034913">
    <property type="entry name" value="mS27/PTCD2"/>
</dbReference>
<comment type="subcellular location">
    <subcellularLocation>
        <location evidence="1">Mitochondrion</location>
    </subcellularLocation>
</comment>
<evidence type="ECO:0000256" key="3">
    <source>
        <dbReference type="ARBA" id="ARBA00014675"/>
    </source>
</evidence>
<dbReference type="InterPro" id="IPR002885">
    <property type="entry name" value="PPR_rpt"/>
</dbReference>
<feature type="region of interest" description="Disordered" evidence="8">
    <location>
        <begin position="1"/>
        <end position="41"/>
    </location>
</feature>
<dbReference type="Ensembl" id="ENSCAFT00030009107.1">
    <property type="protein sequence ID" value="ENSCAFP00030007991.1"/>
    <property type="gene ID" value="ENSCAFG00030004839.1"/>
</dbReference>
<evidence type="ECO:0000256" key="6">
    <source>
        <dbReference type="ARBA" id="ARBA00057704"/>
    </source>
</evidence>
<sequence length="426" mass="47821">MGAAILERVPPPAPPPAAAQEGVWSRADAPPPRGSRSWRGPDSMAAVARLPERGLLRALRGSVLPGAVGSGSAGCRCPLGAKRYLLTDNTVKLKEFQHKKVAIASHLPGTKATYLRNVEEKLTHNKLILREELRILLHLCDSRDDMELAKKAIYRYHAENRNVTFGDYKFGPLFMRLCYELDLEESALELIKDQHLRGFFSDSTSFNILMDMLFIKGRYSSALEVLIEMKNQDVKFNKDTYVLAFAICYKLNSPESLKICTTLREEALIKGEVLSRRASCFAVALALNQNQVAKATSIFSQIMKPESVLCANLKILIHIKANMLKALIQILKDATEGNLSKFVKRPEFSEEVLAKAREKVKDVPALLARFDEIYEKLQISGQITTYTLDTLLCHTPGDRKSHMILLNKRTVSHRTCQPLNQSLWAE</sequence>
<dbReference type="PANTHER" id="PTHR14700:SF0">
    <property type="entry name" value="PENTATRICOPEPTIDE REPEAT-CONTAINING PROTEIN 2, MITOCHONDRIAL"/>
    <property type="match status" value="1"/>
</dbReference>
<reference evidence="10" key="3">
    <citation type="submission" date="2025-05" db="UniProtKB">
        <authorList>
            <consortium name="Ensembl"/>
        </authorList>
    </citation>
    <scope>IDENTIFICATION</scope>
</reference>
<dbReference type="Pfam" id="PF10037">
    <property type="entry name" value="MRP-S27"/>
    <property type="match status" value="1"/>
</dbReference>
<evidence type="ECO:0000313" key="10">
    <source>
        <dbReference type="Ensembl" id="ENSCAFP00030007991.1"/>
    </source>
</evidence>
<dbReference type="FunFam" id="1.25.40.10:FF:001595">
    <property type="entry name" value="Pentatricopeptide repeat-containing protein 2, mitochondrial"/>
    <property type="match status" value="1"/>
</dbReference>
<gene>
    <name evidence="9" type="primary">PTCD2</name>
</gene>
<evidence type="ECO:0000256" key="1">
    <source>
        <dbReference type="ARBA" id="ARBA00004173"/>
    </source>
</evidence>
<evidence type="ECO:0000313" key="9">
    <source>
        <dbReference type="Ensembl" id="ENSCAFP00000011801.3"/>
    </source>
</evidence>
<dbReference type="Ensembl" id="ENSCAFT00000012743.5">
    <property type="protein sequence ID" value="ENSCAFP00000011801.3"/>
    <property type="gene ID" value="ENSCAFG00000007982.5"/>
</dbReference>